<accession>A0A9X0TMF8</accession>
<gene>
    <name evidence="5" type="ORF">HR081_08745</name>
</gene>
<evidence type="ECO:0000256" key="2">
    <source>
        <dbReference type="ARBA" id="ARBA00023002"/>
    </source>
</evidence>
<dbReference type="InterPro" id="IPR023210">
    <property type="entry name" value="NADP_OxRdtase_dom"/>
</dbReference>
<dbReference type="Pfam" id="PF00248">
    <property type="entry name" value="Aldo_ket_red"/>
    <property type="match status" value="1"/>
</dbReference>
<dbReference type="Proteomes" id="UP000524893">
    <property type="component" value="Unassembled WGS sequence"/>
</dbReference>
<name>A0A9X0TMF8_9STAP</name>
<sequence length="302" mass="34692">MEKIAINQHVHYSRIIQGFYRADQWGMSSQEMNRFIHELVERGVTTVDHADIYGHYTVEGMFGKALVLSPSLRDQLQIVTKCGIVQPNAIHPHQTAHRYDLSKIHIKRAVERSLKELQVDYLDSLLIHRPSPLMKPCEITDAVKDLVDEGKIRSFGVSNFKRAQYELLNRCLKDDKFHIAVNQIEISPYQLTAFQDGTIDDMQRENVKLMAWSPFAGGALFQSDDQKGQHVMTVLKRIAQAHHTTVEAIVSAWFKKHPAQIMPIVGTQQLERLDRVIQGLDIELYDQEWFDIFTAAQGYDIP</sequence>
<comment type="similarity">
    <text evidence="3">Belongs to the aldo/keto reductase family. Aldo/keto reductase 2 subfamily.</text>
</comment>
<organism evidence="5 6">
    <name type="scientific">Staphylococcus coagulans</name>
    <dbReference type="NCBI Taxonomy" id="74706"/>
    <lineage>
        <taxon>Bacteria</taxon>
        <taxon>Bacillati</taxon>
        <taxon>Bacillota</taxon>
        <taxon>Bacilli</taxon>
        <taxon>Bacillales</taxon>
        <taxon>Staphylococcaceae</taxon>
        <taxon>Staphylococcus</taxon>
    </lineage>
</organism>
<evidence type="ECO:0000313" key="6">
    <source>
        <dbReference type="Proteomes" id="UP000524893"/>
    </source>
</evidence>
<dbReference type="AlphaFoldDB" id="A0A9X0TMF8"/>
<feature type="domain" description="NADP-dependent oxidoreductase" evidence="4">
    <location>
        <begin position="18"/>
        <end position="290"/>
    </location>
</feature>
<dbReference type="EMBL" id="JABTCN010000027">
    <property type="protein sequence ID" value="MBA8776962.1"/>
    <property type="molecule type" value="Genomic_DNA"/>
</dbReference>
<dbReference type="CDD" id="cd19092">
    <property type="entry name" value="AKR_BsYcsN_EcYdhF-like"/>
    <property type="match status" value="1"/>
</dbReference>
<protein>
    <submittedName>
        <fullName evidence="5">Aldo/keto reductase</fullName>
    </submittedName>
</protein>
<evidence type="ECO:0000259" key="4">
    <source>
        <dbReference type="Pfam" id="PF00248"/>
    </source>
</evidence>
<keyword evidence="1" id="KW-0521">NADP</keyword>
<keyword evidence="2" id="KW-0560">Oxidoreductase</keyword>
<proteinExistence type="inferred from homology"/>
<comment type="caution">
    <text evidence="5">The sequence shown here is derived from an EMBL/GenBank/DDBJ whole genome shotgun (WGS) entry which is preliminary data.</text>
</comment>
<dbReference type="SUPFAM" id="SSF51430">
    <property type="entry name" value="NAD(P)-linked oxidoreductase"/>
    <property type="match status" value="1"/>
</dbReference>
<dbReference type="Gene3D" id="3.20.20.100">
    <property type="entry name" value="NADP-dependent oxidoreductase domain"/>
    <property type="match status" value="1"/>
</dbReference>
<dbReference type="RefSeq" id="WP_182280970.1">
    <property type="nucleotide sequence ID" value="NZ_JABTCN010000027.1"/>
</dbReference>
<dbReference type="InterPro" id="IPR036812">
    <property type="entry name" value="NAD(P)_OxRdtase_dom_sf"/>
</dbReference>
<dbReference type="GO" id="GO:0016491">
    <property type="term" value="F:oxidoreductase activity"/>
    <property type="evidence" value="ECO:0007669"/>
    <property type="project" value="UniProtKB-KW"/>
</dbReference>
<dbReference type="PANTHER" id="PTHR43364:SF1">
    <property type="entry name" value="OXIDOREDUCTASE YDHF"/>
    <property type="match status" value="1"/>
</dbReference>
<dbReference type="PANTHER" id="PTHR43364">
    <property type="entry name" value="NADH-SPECIFIC METHYLGLYOXAL REDUCTASE-RELATED"/>
    <property type="match status" value="1"/>
</dbReference>
<evidence type="ECO:0000256" key="3">
    <source>
        <dbReference type="ARBA" id="ARBA00038157"/>
    </source>
</evidence>
<dbReference type="GO" id="GO:0005829">
    <property type="term" value="C:cytosol"/>
    <property type="evidence" value="ECO:0007669"/>
    <property type="project" value="TreeGrafter"/>
</dbReference>
<reference evidence="5 6" key="1">
    <citation type="journal article" date="2020" name="Access Microbiol">
        <title>Isolation and genome sequencing of Staphylococcus schleiferi subspecies coagulans from Antarctic seals.</title>
        <authorList>
            <person name="Foster G."/>
            <person name="Robb A."/>
            <person name="Paterson G.K."/>
        </authorList>
    </citation>
    <scope>NUCLEOTIDE SEQUENCE [LARGE SCALE GENOMIC DNA]</scope>
    <source>
        <strain evidence="5 6">M615/02/4</strain>
    </source>
</reference>
<dbReference type="InterPro" id="IPR050523">
    <property type="entry name" value="AKR_Detox_Biosynth"/>
</dbReference>
<evidence type="ECO:0000313" key="5">
    <source>
        <dbReference type="EMBL" id="MBA8776962.1"/>
    </source>
</evidence>
<evidence type="ECO:0000256" key="1">
    <source>
        <dbReference type="ARBA" id="ARBA00022857"/>
    </source>
</evidence>
<dbReference type="FunFam" id="3.20.20.100:FF:000008">
    <property type="entry name" value="Aldo/keto reductase family oxidoreductase"/>
    <property type="match status" value="1"/>
</dbReference>